<sequence length="229" mass="26241">MDSELNQRRAYFVHRSSSLEDSIILVVAANGSDITTISVENDLWQWETRTLGQGFGALDAEDVLAGFCQRILLGITTTRPTLLLASALTHHLFKAYDGTRAFSCMNLPFGIQGIQELDWKKQNDELFALRRALKKRVLEEGSQVVHEKHFDDKGNELLWMSFYVPFLSVIDRSMLKDRGLVKYQFHVFKTELPWELVAFQMFVNVESPAFKREFVKKDPYVSVQTSAAN</sequence>
<keyword evidence="2" id="KW-1185">Reference proteome</keyword>
<evidence type="ECO:0000313" key="2">
    <source>
        <dbReference type="Proteomes" id="UP000007304"/>
    </source>
</evidence>
<gene>
    <name evidence="1" type="ORF">HMPREF1120_06109</name>
</gene>
<reference evidence="1" key="1">
    <citation type="submission" date="2011-07" db="EMBL/GenBank/DDBJ databases">
        <title>The Genome Sequence of Exophiala (Wangiella) dermatitidis NIH/UT8656.</title>
        <authorList>
            <consortium name="The Broad Institute Genome Sequencing Platform"/>
            <person name="Cuomo C."/>
            <person name="Wang Z."/>
            <person name="Hunicke-Smith S."/>
            <person name="Szanislo P.J."/>
            <person name="Earl A."/>
            <person name="Young S.K."/>
            <person name="Zeng Q."/>
            <person name="Gargeya S."/>
            <person name="Fitzgerald M."/>
            <person name="Haas B."/>
            <person name="Abouelleil A."/>
            <person name="Alvarado L."/>
            <person name="Arachchi H.M."/>
            <person name="Berlin A."/>
            <person name="Brown A."/>
            <person name="Chapman S.B."/>
            <person name="Chen Z."/>
            <person name="Dunbar C."/>
            <person name="Freedman E."/>
            <person name="Gearin G."/>
            <person name="Gellesch M."/>
            <person name="Goldberg J."/>
            <person name="Griggs A."/>
            <person name="Gujja S."/>
            <person name="Heiman D."/>
            <person name="Howarth C."/>
            <person name="Larson L."/>
            <person name="Lui A."/>
            <person name="MacDonald P.J.P."/>
            <person name="Montmayeur A."/>
            <person name="Murphy C."/>
            <person name="Neiman D."/>
            <person name="Pearson M."/>
            <person name="Priest M."/>
            <person name="Roberts A."/>
            <person name="Saif S."/>
            <person name="Shea T."/>
            <person name="Shenoy N."/>
            <person name="Sisk P."/>
            <person name="Stolte C."/>
            <person name="Sykes S."/>
            <person name="Wortman J."/>
            <person name="Nusbaum C."/>
            <person name="Birren B."/>
        </authorList>
    </citation>
    <scope>NUCLEOTIDE SEQUENCE</scope>
    <source>
        <strain evidence="1">NIH/UT8656</strain>
    </source>
</reference>
<proteinExistence type="predicted"/>
<dbReference type="VEuPathDB" id="FungiDB:HMPREF1120_06109"/>
<dbReference type="GeneID" id="20310748"/>
<accession>H6C375</accession>
<name>H6C375_EXODN</name>
<dbReference type="EMBL" id="JH226134">
    <property type="protein sequence ID" value="EHY58091.1"/>
    <property type="molecule type" value="Genomic_DNA"/>
</dbReference>
<protein>
    <submittedName>
        <fullName evidence="1">Uncharacterized protein</fullName>
    </submittedName>
</protein>
<dbReference type="STRING" id="858893.H6C375"/>
<evidence type="ECO:0000313" key="1">
    <source>
        <dbReference type="EMBL" id="EHY58091.1"/>
    </source>
</evidence>
<dbReference type="HOGENOM" id="CLU_1209841_0_0_1"/>
<dbReference type="AlphaFoldDB" id="H6C375"/>
<dbReference type="Proteomes" id="UP000007304">
    <property type="component" value="Unassembled WGS sequence"/>
</dbReference>
<organism evidence="1 2">
    <name type="scientific">Exophiala dermatitidis (strain ATCC 34100 / CBS 525.76 / NIH/UT8656)</name>
    <name type="common">Black yeast</name>
    <name type="synonym">Wangiella dermatitidis</name>
    <dbReference type="NCBI Taxonomy" id="858893"/>
    <lineage>
        <taxon>Eukaryota</taxon>
        <taxon>Fungi</taxon>
        <taxon>Dikarya</taxon>
        <taxon>Ascomycota</taxon>
        <taxon>Pezizomycotina</taxon>
        <taxon>Eurotiomycetes</taxon>
        <taxon>Chaetothyriomycetidae</taxon>
        <taxon>Chaetothyriales</taxon>
        <taxon>Herpotrichiellaceae</taxon>
        <taxon>Exophiala</taxon>
    </lineage>
</organism>
<dbReference type="RefSeq" id="XP_009158552.1">
    <property type="nucleotide sequence ID" value="XM_009160304.1"/>
</dbReference>
<dbReference type="InParanoid" id="H6C375"/>